<evidence type="ECO:0000256" key="1">
    <source>
        <dbReference type="SAM" id="MobiDB-lite"/>
    </source>
</evidence>
<proteinExistence type="predicted"/>
<name>A0A0L1ISK5_ASPN3</name>
<dbReference type="AlphaFoldDB" id="A0A0L1ISK5"/>
<keyword evidence="3" id="KW-1185">Reference proteome</keyword>
<sequence>MFLCNLSAATSRAIEKHSRGRHPSTRDKGDARLSRSHLNAESPLVNSKPVHLHQASDCSSMECHPRIERGKAGSRRSRVAARIEKCRLIQRFFRRTPHKEPVRIVARESAQGVAALPTDQEIALLIQVCPQSLKWLGFSDGRGVSIVVRWWNSYLAVITLPADAAHSSGKASPVYKFDMTHADDAQL</sequence>
<feature type="region of interest" description="Disordered" evidence="1">
    <location>
        <begin position="13"/>
        <end position="33"/>
    </location>
</feature>
<dbReference type="STRING" id="1509407.A0A0L1ISK5"/>
<evidence type="ECO:0000313" key="3">
    <source>
        <dbReference type="Proteomes" id="UP000037505"/>
    </source>
</evidence>
<gene>
    <name evidence="2" type="ORF">ANOM_009105</name>
</gene>
<dbReference type="Proteomes" id="UP000037505">
    <property type="component" value="Unassembled WGS sequence"/>
</dbReference>
<dbReference type="EMBL" id="JNOM01000345">
    <property type="protein sequence ID" value="KNG82444.1"/>
    <property type="molecule type" value="Genomic_DNA"/>
</dbReference>
<organism evidence="2 3">
    <name type="scientific">Aspergillus nomiae NRRL (strain ATCC 15546 / NRRL 13137 / CBS 260.88 / M93)</name>
    <dbReference type="NCBI Taxonomy" id="1509407"/>
    <lineage>
        <taxon>Eukaryota</taxon>
        <taxon>Fungi</taxon>
        <taxon>Dikarya</taxon>
        <taxon>Ascomycota</taxon>
        <taxon>Pezizomycotina</taxon>
        <taxon>Eurotiomycetes</taxon>
        <taxon>Eurotiomycetidae</taxon>
        <taxon>Eurotiales</taxon>
        <taxon>Aspergillaceae</taxon>
        <taxon>Aspergillus</taxon>
        <taxon>Aspergillus subgen. Circumdati</taxon>
    </lineage>
</organism>
<dbReference type="GeneID" id="26810909"/>
<protein>
    <submittedName>
        <fullName evidence="2">Uncharacterized protein</fullName>
    </submittedName>
</protein>
<feature type="compositionally biased region" description="Basic and acidic residues" evidence="1">
    <location>
        <begin position="24"/>
        <end position="33"/>
    </location>
</feature>
<dbReference type="RefSeq" id="XP_015403367.1">
    <property type="nucleotide sequence ID" value="XM_015554361.1"/>
</dbReference>
<comment type="caution">
    <text evidence="2">The sequence shown here is derived from an EMBL/GenBank/DDBJ whole genome shotgun (WGS) entry which is preliminary data.</text>
</comment>
<evidence type="ECO:0000313" key="2">
    <source>
        <dbReference type="EMBL" id="KNG82444.1"/>
    </source>
</evidence>
<reference evidence="2 3" key="1">
    <citation type="submission" date="2014-06" db="EMBL/GenBank/DDBJ databases">
        <title>The Genome of the Aflatoxigenic Filamentous Fungus Aspergillus nomius.</title>
        <authorList>
            <person name="Moore M.G."/>
            <person name="Shannon B.M."/>
            <person name="Brian M.M."/>
        </authorList>
    </citation>
    <scope>NUCLEOTIDE SEQUENCE [LARGE SCALE GENOMIC DNA]</scope>
    <source>
        <strain evidence="2 3">NRRL 13137</strain>
    </source>
</reference>
<accession>A0A0L1ISK5</accession>